<evidence type="ECO:0000256" key="1">
    <source>
        <dbReference type="SAM" id="Phobius"/>
    </source>
</evidence>
<organism evidence="2 4">
    <name type="scientific">Medicago truncatula</name>
    <name type="common">Barrel medic</name>
    <name type="synonym">Medicago tribuloides</name>
    <dbReference type="NCBI Taxonomy" id="3880"/>
    <lineage>
        <taxon>Eukaryota</taxon>
        <taxon>Viridiplantae</taxon>
        <taxon>Streptophyta</taxon>
        <taxon>Embryophyta</taxon>
        <taxon>Tracheophyta</taxon>
        <taxon>Spermatophyta</taxon>
        <taxon>Magnoliopsida</taxon>
        <taxon>eudicotyledons</taxon>
        <taxon>Gunneridae</taxon>
        <taxon>Pentapetalae</taxon>
        <taxon>rosids</taxon>
        <taxon>fabids</taxon>
        <taxon>Fabales</taxon>
        <taxon>Fabaceae</taxon>
        <taxon>Papilionoideae</taxon>
        <taxon>50 kb inversion clade</taxon>
        <taxon>NPAAA clade</taxon>
        <taxon>Hologalegina</taxon>
        <taxon>IRL clade</taxon>
        <taxon>Trifolieae</taxon>
        <taxon>Medicago</taxon>
    </lineage>
</organism>
<dbReference type="PaxDb" id="3880-AES76506"/>
<feature type="transmembrane region" description="Helical" evidence="1">
    <location>
        <begin position="48"/>
        <end position="68"/>
    </location>
</feature>
<evidence type="ECO:0000313" key="3">
    <source>
        <dbReference type="EnsemblPlants" id="AES76506"/>
    </source>
</evidence>
<accession>G7KLM7</accession>
<dbReference type="AlphaFoldDB" id="G7KLM7"/>
<keyword evidence="4" id="KW-1185">Reference proteome</keyword>
<evidence type="ECO:0000313" key="2">
    <source>
        <dbReference type="EMBL" id="AES76506.1"/>
    </source>
</evidence>
<gene>
    <name evidence="2" type="ordered locus">MTR_6g080550</name>
</gene>
<reference evidence="2 4" key="2">
    <citation type="journal article" date="2014" name="BMC Genomics">
        <title>An improved genome release (version Mt4.0) for the model legume Medicago truncatula.</title>
        <authorList>
            <person name="Tang H."/>
            <person name="Krishnakumar V."/>
            <person name="Bidwell S."/>
            <person name="Rosen B."/>
            <person name="Chan A."/>
            <person name="Zhou S."/>
            <person name="Gentzbittel L."/>
            <person name="Childs K.L."/>
            <person name="Yandell M."/>
            <person name="Gundlach H."/>
            <person name="Mayer K.F."/>
            <person name="Schwartz D.C."/>
            <person name="Town C.D."/>
        </authorList>
    </citation>
    <scope>GENOME REANNOTATION</scope>
    <source>
        <strain evidence="3 4">cv. Jemalong A17</strain>
    </source>
</reference>
<protein>
    <submittedName>
        <fullName evidence="2">Transmembrane protein, putative</fullName>
    </submittedName>
</protein>
<name>G7KLM7_MEDTR</name>
<dbReference type="Proteomes" id="UP000002051">
    <property type="component" value="Chromosome 6"/>
</dbReference>
<feature type="transmembrane region" description="Helical" evidence="1">
    <location>
        <begin position="21"/>
        <end position="42"/>
    </location>
</feature>
<sequence>MRSLGCSNLVGCQAAPVDRTVILTCGVYTISIDLGLSLRWLTALVDRTVILTCGVLLLLIHVQLRILFTRALWNPNGRQTLSKNFNDVACLRLNSKSGL</sequence>
<dbReference type="EnsemblPlants" id="AES76506">
    <property type="protein sequence ID" value="AES76506"/>
    <property type="gene ID" value="MTR_6g080550"/>
</dbReference>
<keyword evidence="1" id="KW-0472">Membrane</keyword>
<keyword evidence="1" id="KW-1133">Transmembrane helix</keyword>
<proteinExistence type="predicted"/>
<reference evidence="3" key="3">
    <citation type="submission" date="2015-04" db="UniProtKB">
        <authorList>
            <consortium name="EnsemblPlants"/>
        </authorList>
    </citation>
    <scope>IDENTIFICATION</scope>
    <source>
        <strain evidence="3">cv. Jemalong A17</strain>
    </source>
</reference>
<reference evidence="2 4" key="1">
    <citation type="journal article" date="2011" name="Nature">
        <title>The Medicago genome provides insight into the evolution of rhizobial symbioses.</title>
        <authorList>
            <person name="Young N.D."/>
            <person name="Debelle F."/>
            <person name="Oldroyd G.E."/>
            <person name="Geurts R."/>
            <person name="Cannon S.B."/>
            <person name="Udvardi M.K."/>
            <person name="Benedito V.A."/>
            <person name="Mayer K.F."/>
            <person name="Gouzy J."/>
            <person name="Schoof H."/>
            <person name="Van de Peer Y."/>
            <person name="Proost S."/>
            <person name="Cook D.R."/>
            <person name="Meyers B.C."/>
            <person name="Spannagl M."/>
            <person name="Cheung F."/>
            <person name="De Mita S."/>
            <person name="Krishnakumar V."/>
            <person name="Gundlach H."/>
            <person name="Zhou S."/>
            <person name="Mudge J."/>
            <person name="Bharti A.K."/>
            <person name="Murray J.D."/>
            <person name="Naoumkina M.A."/>
            <person name="Rosen B."/>
            <person name="Silverstein K.A."/>
            <person name="Tang H."/>
            <person name="Rombauts S."/>
            <person name="Zhao P.X."/>
            <person name="Zhou P."/>
            <person name="Barbe V."/>
            <person name="Bardou P."/>
            <person name="Bechner M."/>
            <person name="Bellec A."/>
            <person name="Berger A."/>
            <person name="Berges H."/>
            <person name="Bidwell S."/>
            <person name="Bisseling T."/>
            <person name="Choisne N."/>
            <person name="Couloux A."/>
            <person name="Denny R."/>
            <person name="Deshpande S."/>
            <person name="Dai X."/>
            <person name="Doyle J.J."/>
            <person name="Dudez A.M."/>
            <person name="Farmer A.D."/>
            <person name="Fouteau S."/>
            <person name="Franken C."/>
            <person name="Gibelin C."/>
            <person name="Gish J."/>
            <person name="Goldstein S."/>
            <person name="Gonzalez A.J."/>
            <person name="Green P.J."/>
            <person name="Hallab A."/>
            <person name="Hartog M."/>
            <person name="Hua A."/>
            <person name="Humphray S.J."/>
            <person name="Jeong D.H."/>
            <person name="Jing Y."/>
            <person name="Jocker A."/>
            <person name="Kenton S.M."/>
            <person name="Kim D.J."/>
            <person name="Klee K."/>
            <person name="Lai H."/>
            <person name="Lang C."/>
            <person name="Lin S."/>
            <person name="Macmil S.L."/>
            <person name="Magdelenat G."/>
            <person name="Matthews L."/>
            <person name="McCorrison J."/>
            <person name="Monaghan E.L."/>
            <person name="Mun J.H."/>
            <person name="Najar F.Z."/>
            <person name="Nicholson C."/>
            <person name="Noirot C."/>
            <person name="O'Bleness M."/>
            <person name="Paule C.R."/>
            <person name="Poulain J."/>
            <person name="Prion F."/>
            <person name="Qin B."/>
            <person name="Qu C."/>
            <person name="Retzel E.F."/>
            <person name="Riddle C."/>
            <person name="Sallet E."/>
            <person name="Samain S."/>
            <person name="Samson N."/>
            <person name="Sanders I."/>
            <person name="Saurat O."/>
            <person name="Scarpelli C."/>
            <person name="Schiex T."/>
            <person name="Segurens B."/>
            <person name="Severin A.J."/>
            <person name="Sherrier D.J."/>
            <person name="Shi R."/>
            <person name="Sims S."/>
            <person name="Singer S.R."/>
            <person name="Sinharoy S."/>
            <person name="Sterck L."/>
            <person name="Viollet A."/>
            <person name="Wang B.B."/>
            <person name="Wang K."/>
            <person name="Wang M."/>
            <person name="Wang X."/>
            <person name="Warfsmann J."/>
            <person name="Weissenbach J."/>
            <person name="White D.D."/>
            <person name="White J.D."/>
            <person name="Wiley G.B."/>
            <person name="Wincker P."/>
            <person name="Xing Y."/>
            <person name="Yang L."/>
            <person name="Yao Z."/>
            <person name="Ying F."/>
            <person name="Zhai J."/>
            <person name="Zhou L."/>
            <person name="Zuber A."/>
            <person name="Denarie J."/>
            <person name="Dixon R.A."/>
            <person name="May G.D."/>
            <person name="Schwartz D.C."/>
            <person name="Rogers J."/>
            <person name="Quetier F."/>
            <person name="Town C.D."/>
            <person name="Roe B.A."/>
        </authorList>
    </citation>
    <scope>NUCLEOTIDE SEQUENCE [LARGE SCALE GENOMIC DNA]</scope>
    <source>
        <strain evidence="2">A17</strain>
        <strain evidence="3 4">cv. Jemalong A17</strain>
    </source>
</reference>
<keyword evidence="1 2" id="KW-0812">Transmembrane</keyword>
<evidence type="ECO:0000313" key="4">
    <source>
        <dbReference type="Proteomes" id="UP000002051"/>
    </source>
</evidence>
<dbReference type="HOGENOM" id="CLU_2323979_0_0_1"/>
<dbReference type="EMBL" id="CM001222">
    <property type="protein sequence ID" value="AES76506.1"/>
    <property type="molecule type" value="Genomic_DNA"/>
</dbReference>